<dbReference type="GO" id="GO:0006139">
    <property type="term" value="P:nucleobase-containing compound metabolic process"/>
    <property type="evidence" value="ECO:0007669"/>
    <property type="project" value="UniProtKB-ARBA"/>
</dbReference>
<organism evidence="6">
    <name type="scientific">viral metagenome</name>
    <dbReference type="NCBI Taxonomy" id="1070528"/>
    <lineage>
        <taxon>unclassified sequences</taxon>
        <taxon>metagenomes</taxon>
        <taxon>organismal metagenomes</taxon>
    </lineage>
</organism>
<dbReference type="InterPro" id="IPR002081">
    <property type="entry name" value="Cryptochrome/DNA_photolyase_1"/>
</dbReference>
<dbReference type="InterPro" id="IPR005101">
    <property type="entry name" value="Cryptochr/Photolyase_FAD-bd"/>
</dbReference>
<dbReference type="PANTHER" id="PTHR11455">
    <property type="entry name" value="CRYPTOCHROME"/>
    <property type="match status" value="1"/>
</dbReference>
<dbReference type="Gene3D" id="1.25.40.80">
    <property type="match status" value="1"/>
</dbReference>
<evidence type="ECO:0000259" key="5">
    <source>
        <dbReference type="PROSITE" id="PS51645"/>
    </source>
</evidence>
<dbReference type="InterPro" id="IPR036155">
    <property type="entry name" value="Crypto/Photolyase_N_sf"/>
</dbReference>
<dbReference type="EMBL" id="MN739822">
    <property type="protein sequence ID" value="QHT27443.1"/>
    <property type="molecule type" value="Genomic_DNA"/>
</dbReference>
<dbReference type="InterPro" id="IPR014729">
    <property type="entry name" value="Rossmann-like_a/b/a_fold"/>
</dbReference>
<dbReference type="InterPro" id="IPR036134">
    <property type="entry name" value="Crypto/Photolyase_FAD-like_sf"/>
</dbReference>
<dbReference type="Gene3D" id="3.40.50.620">
    <property type="entry name" value="HUPs"/>
    <property type="match status" value="1"/>
</dbReference>
<evidence type="ECO:0000256" key="1">
    <source>
        <dbReference type="ARBA" id="ARBA00001974"/>
    </source>
</evidence>
<dbReference type="Pfam" id="PF03441">
    <property type="entry name" value="FAD_binding_7"/>
    <property type="match status" value="1"/>
</dbReference>
<dbReference type="PANTHER" id="PTHR11455:SF9">
    <property type="entry name" value="CRYPTOCHROME CIRCADIAN CLOCK 5 ISOFORM X1"/>
    <property type="match status" value="1"/>
</dbReference>
<name>A0A6C0EG93_9ZZZZ</name>
<evidence type="ECO:0000256" key="2">
    <source>
        <dbReference type="ARBA" id="ARBA00022630"/>
    </source>
</evidence>
<dbReference type="SUPFAM" id="SSF48173">
    <property type="entry name" value="Cryptochrome/photolyase FAD-binding domain"/>
    <property type="match status" value="1"/>
</dbReference>
<evidence type="ECO:0000256" key="3">
    <source>
        <dbReference type="ARBA" id="ARBA00022827"/>
    </source>
</evidence>
<dbReference type="GO" id="GO:0071949">
    <property type="term" value="F:FAD binding"/>
    <property type="evidence" value="ECO:0007669"/>
    <property type="project" value="TreeGrafter"/>
</dbReference>
<evidence type="ECO:0000313" key="6">
    <source>
        <dbReference type="EMBL" id="QHT27443.1"/>
    </source>
</evidence>
<dbReference type="GO" id="GO:0003904">
    <property type="term" value="F:deoxyribodipyrimidine photo-lyase activity"/>
    <property type="evidence" value="ECO:0007669"/>
    <property type="project" value="TreeGrafter"/>
</dbReference>
<dbReference type="GO" id="GO:0003677">
    <property type="term" value="F:DNA binding"/>
    <property type="evidence" value="ECO:0007669"/>
    <property type="project" value="TreeGrafter"/>
</dbReference>
<protein>
    <recommendedName>
        <fullName evidence="5">Photolyase/cryptochrome alpha/beta domain-containing protein</fullName>
    </recommendedName>
</protein>
<dbReference type="AlphaFoldDB" id="A0A6C0EG93"/>
<dbReference type="InterPro" id="IPR006050">
    <property type="entry name" value="DNA_photolyase_N"/>
</dbReference>
<keyword evidence="2" id="KW-0285">Flavoprotein</keyword>
<dbReference type="InterPro" id="IPR018394">
    <property type="entry name" value="DNA_photolyase_1_CS_C"/>
</dbReference>
<dbReference type="PROSITE" id="PS51645">
    <property type="entry name" value="PHR_CRY_ALPHA_BETA"/>
    <property type="match status" value="1"/>
</dbReference>
<accession>A0A6C0EG93</accession>
<dbReference type="GO" id="GO:0006950">
    <property type="term" value="P:response to stress"/>
    <property type="evidence" value="ECO:0007669"/>
    <property type="project" value="UniProtKB-ARBA"/>
</dbReference>
<feature type="domain" description="Photolyase/cryptochrome alpha/beta" evidence="5">
    <location>
        <begin position="7"/>
        <end position="135"/>
    </location>
</feature>
<dbReference type="Pfam" id="PF00875">
    <property type="entry name" value="DNA_photolyase"/>
    <property type="match status" value="1"/>
</dbReference>
<keyword evidence="4" id="KW-0157">Chromophore</keyword>
<proteinExistence type="predicted"/>
<keyword evidence="3" id="KW-0274">FAD</keyword>
<comment type="cofactor">
    <cofactor evidence="1">
        <name>FAD</name>
        <dbReference type="ChEBI" id="CHEBI:57692"/>
    </cofactor>
</comment>
<dbReference type="PROSITE" id="PS00691">
    <property type="entry name" value="DNA_PHOTOLYASES_1_2"/>
    <property type="match status" value="1"/>
</dbReference>
<reference evidence="6" key="1">
    <citation type="journal article" date="2020" name="Nature">
        <title>Giant virus diversity and host interactions through global metagenomics.</title>
        <authorList>
            <person name="Schulz F."/>
            <person name="Roux S."/>
            <person name="Paez-Espino D."/>
            <person name="Jungbluth S."/>
            <person name="Walsh D.A."/>
            <person name="Denef V.J."/>
            <person name="McMahon K.D."/>
            <person name="Konstantinidis K.T."/>
            <person name="Eloe-Fadrosh E.A."/>
            <person name="Kyrpides N.C."/>
            <person name="Woyke T."/>
        </authorList>
    </citation>
    <scope>NUCLEOTIDE SEQUENCE</scope>
    <source>
        <strain evidence="6">GVMAG-M-3300023179-33</strain>
    </source>
</reference>
<sequence>MHKYEYENGIFLFHRDLRIQDNIGLIQTIKKCRTIYAVFIFTPEQVGSTNPYKSHNSVQFMIESLQDLNEQTHKKLNLFYGNTNKVMKECIKKWNIQYVCFNKDYTPYAIERDDSLSQLCEKMNVKCEMTSDYYMYEPGTILNSTGQTYQKFTPYYNTVKSIKPQLPQLVHPPSFVSSNTPNYSISLQEAMTKFTKINKNILSNGGRSAGLKVLDSALKTQKHYSKTRDILSIHTSLLSPYIKFGCVSIREVFHKFRSIKDLIRQLIWREFYMNILYAHPHVLGHAMKPNYNKIRWRTNARYLHAWKTGNTGFPIVDAGMRQMNRTGYMHNRARLIVASFLTKTLLIDWREGEQYFAQKLVDYDPASNNGNWQWIASTGADSQPYFRIFNPYNQSAEVDEDAIYIKTWIPELKDIPAKEIHNWDKYHTEYKIHYPAPIVDYSVQKEKAIEMYSSIFKG</sequence>
<dbReference type="Gene3D" id="1.10.579.10">
    <property type="entry name" value="DNA Cyclobutane Dipyrimidine Photolyase, subunit A, domain 3"/>
    <property type="match status" value="1"/>
</dbReference>
<dbReference type="SUPFAM" id="SSF52425">
    <property type="entry name" value="Cryptochrome/photolyase, N-terminal domain"/>
    <property type="match status" value="1"/>
</dbReference>
<dbReference type="PROSITE" id="PS00394">
    <property type="entry name" value="DNA_PHOTOLYASES_1_1"/>
    <property type="match status" value="1"/>
</dbReference>
<evidence type="ECO:0000256" key="4">
    <source>
        <dbReference type="ARBA" id="ARBA00022991"/>
    </source>
</evidence>
<dbReference type="PRINTS" id="PR00147">
    <property type="entry name" value="DNAPHOTLYASE"/>
</dbReference>